<evidence type="ECO:0000256" key="1">
    <source>
        <dbReference type="ARBA" id="ARBA00004286"/>
    </source>
</evidence>
<dbReference type="AlphaFoldDB" id="A0A1R3JWP3"/>
<sequence>MACTIDFRRLDEGFGGKTYKRKRQEKESAVEAAISNDASTAATSMDVDDSCPPPAKRSAVPSTEDPNKPTFGQPTYDGVIAGRVSGRNWKQPRKHRASAKHLKTAANRITEQTEDVWASDSVLFDKTQAKNEANRAQHATRTNADHIQSYLRHSQGTWPPHCR</sequence>
<dbReference type="OrthoDB" id="781329at2759"/>
<evidence type="ECO:0000256" key="5">
    <source>
        <dbReference type="ARBA" id="ARBA00022553"/>
    </source>
</evidence>
<dbReference type="InterPro" id="IPR026570">
    <property type="entry name" value="CCDC86"/>
</dbReference>
<dbReference type="GO" id="GO:0005730">
    <property type="term" value="C:nucleolus"/>
    <property type="evidence" value="ECO:0007669"/>
    <property type="project" value="UniProtKB-SubCell"/>
</dbReference>
<dbReference type="Proteomes" id="UP000187203">
    <property type="component" value="Unassembled WGS sequence"/>
</dbReference>
<accession>A0A1R3JWP3</accession>
<evidence type="ECO:0000256" key="4">
    <source>
        <dbReference type="ARBA" id="ARBA00022454"/>
    </source>
</evidence>
<dbReference type="STRING" id="93759.A0A1R3JWP3"/>
<keyword evidence="7" id="KW-0175">Coiled coil</keyword>
<evidence type="ECO:0000256" key="6">
    <source>
        <dbReference type="ARBA" id="ARBA00022934"/>
    </source>
</evidence>
<evidence type="ECO:0000256" key="10">
    <source>
        <dbReference type="SAM" id="MobiDB-lite"/>
    </source>
</evidence>
<evidence type="ECO:0000256" key="8">
    <source>
        <dbReference type="ARBA" id="ARBA00023242"/>
    </source>
</evidence>
<dbReference type="GO" id="GO:0005694">
    <property type="term" value="C:chromosome"/>
    <property type="evidence" value="ECO:0007669"/>
    <property type="project" value="UniProtKB-SubCell"/>
</dbReference>
<name>A0A1R3JWP3_9ROSI</name>
<evidence type="ECO:0000313" key="12">
    <source>
        <dbReference type="Proteomes" id="UP000187203"/>
    </source>
</evidence>
<evidence type="ECO:0000256" key="3">
    <source>
        <dbReference type="ARBA" id="ARBA00016738"/>
    </source>
</evidence>
<evidence type="ECO:0000256" key="7">
    <source>
        <dbReference type="ARBA" id="ARBA00023054"/>
    </source>
</evidence>
<keyword evidence="4" id="KW-0158">Chromosome</keyword>
<comment type="function">
    <text evidence="9">Required for proper chromosome segregation during mitosis and error-free mitotic progression.</text>
</comment>
<feature type="region of interest" description="Disordered" evidence="10">
    <location>
        <begin position="19"/>
        <end position="79"/>
    </location>
</feature>
<proteinExistence type="predicted"/>
<comment type="subcellular location">
    <subcellularLocation>
        <location evidence="1">Chromosome</location>
    </subcellularLocation>
    <subcellularLocation>
        <location evidence="2">Nucleus</location>
        <location evidence="2">Nucleolus</location>
    </subcellularLocation>
</comment>
<evidence type="ECO:0000256" key="2">
    <source>
        <dbReference type="ARBA" id="ARBA00004604"/>
    </source>
</evidence>
<gene>
    <name evidence="11" type="ORF">COLO4_13365</name>
</gene>
<keyword evidence="8" id="KW-0539">Nucleus</keyword>
<evidence type="ECO:0000313" key="11">
    <source>
        <dbReference type="EMBL" id="OMO99289.1"/>
    </source>
</evidence>
<comment type="caution">
    <text evidence="11">The sequence shown here is derived from an EMBL/GenBank/DDBJ whole genome shotgun (WGS) entry which is preliminary data.</text>
</comment>
<keyword evidence="5" id="KW-0597">Phosphoprotein</keyword>
<evidence type="ECO:0000256" key="9">
    <source>
        <dbReference type="ARBA" id="ARBA00093307"/>
    </source>
</evidence>
<keyword evidence="6" id="KW-0164">Citrullination</keyword>
<protein>
    <recommendedName>
        <fullName evidence="3">Coiled-coil domain-containing protein 86</fullName>
    </recommendedName>
</protein>
<dbReference type="EMBL" id="AWUE01015160">
    <property type="protein sequence ID" value="OMO99289.1"/>
    <property type="molecule type" value="Genomic_DNA"/>
</dbReference>
<reference evidence="12" key="1">
    <citation type="submission" date="2013-09" db="EMBL/GenBank/DDBJ databases">
        <title>Corchorus olitorius genome sequencing.</title>
        <authorList>
            <person name="Alam M."/>
            <person name="Haque M.S."/>
            <person name="Islam M.S."/>
            <person name="Emdad E.M."/>
            <person name="Islam M.M."/>
            <person name="Ahmed B."/>
            <person name="Halim A."/>
            <person name="Hossen Q.M.M."/>
            <person name="Hossain M.Z."/>
            <person name="Ahmed R."/>
            <person name="Khan M.M."/>
            <person name="Islam R."/>
            <person name="Rashid M.M."/>
            <person name="Khan S.A."/>
            <person name="Rahman M.S."/>
            <person name="Alam M."/>
            <person name="Yahiya A.S."/>
            <person name="Khan M.S."/>
            <person name="Azam M.S."/>
            <person name="Haque T."/>
            <person name="Lashkar M.Z.H."/>
            <person name="Akhand A.I."/>
            <person name="Morshed G."/>
            <person name="Roy S."/>
            <person name="Uddin K.S."/>
            <person name="Rabeya T."/>
            <person name="Hossain A.S."/>
            <person name="Chowdhury A."/>
            <person name="Snigdha A.R."/>
            <person name="Mortoza M.S."/>
            <person name="Matin S.A."/>
            <person name="Hoque S.M.E."/>
            <person name="Islam M.K."/>
            <person name="Roy D.K."/>
            <person name="Haider R."/>
            <person name="Moosa M.M."/>
            <person name="Elias S.M."/>
            <person name="Hasan A.M."/>
            <person name="Jahan S."/>
            <person name="Shafiuddin M."/>
            <person name="Mahmood N."/>
            <person name="Shommy N.S."/>
        </authorList>
    </citation>
    <scope>NUCLEOTIDE SEQUENCE [LARGE SCALE GENOMIC DNA]</scope>
    <source>
        <strain evidence="12">cv. O-4</strain>
    </source>
</reference>
<organism evidence="11 12">
    <name type="scientific">Corchorus olitorius</name>
    <dbReference type="NCBI Taxonomy" id="93759"/>
    <lineage>
        <taxon>Eukaryota</taxon>
        <taxon>Viridiplantae</taxon>
        <taxon>Streptophyta</taxon>
        <taxon>Embryophyta</taxon>
        <taxon>Tracheophyta</taxon>
        <taxon>Spermatophyta</taxon>
        <taxon>Magnoliopsida</taxon>
        <taxon>eudicotyledons</taxon>
        <taxon>Gunneridae</taxon>
        <taxon>Pentapetalae</taxon>
        <taxon>rosids</taxon>
        <taxon>malvids</taxon>
        <taxon>Malvales</taxon>
        <taxon>Malvaceae</taxon>
        <taxon>Grewioideae</taxon>
        <taxon>Apeibeae</taxon>
        <taxon>Corchorus</taxon>
    </lineage>
</organism>
<dbReference type="PANTHER" id="PTHR13557:SF1">
    <property type="entry name" value="COILED-COIL DOMAIN-CONTAINING PROTEIN 86"/>
    <property type="match status" value="1"/>
</dbReference>
<dbReference type="PANTHER" id="PTHR13557">
    <property type="entry name" value="COILED-COIL DOMAIN-CONTAINING PROTEIN 86"/>
    <property type="match status" value="1"/>
</dbReference>
<keyword evidence="12" id="KW-1185">Reference proteome</keyword>